<dbReference type="EMBL" id="CP011371">
    <property type="protein sequence ID" value="AKJ31550.1"/>
    <property type="molecule type" value="Genomic_DNA"/>
</dbReference>
<evidence type="ECO:0000313" key="4">
    <source>
        <dbReference type="Proteomes" id="UP000035352"/>
    </source>
</evidence>
<dbReference type="PANTHER" id="PTHR43646">
    <property type="entry name" value="GLYCOSYLTRANSFERASE"/>
    <property type="match status" value="1"/>
</dbReference>
<keyword evidence="1" id="KW-0812">Transmembrane</keyword>
<reference evidence="3 4" key="1">
    <citation type="submission" date="2015-05" db="EMBL/GenBank/DDBJ databases">
        <authorList>
            <person name="Tang B."/>
            <person name="Yu Y."/>
        </authorList>
    </citation>
    <scope>NUCLEOTIDE SEQUENCE [LARGE SCALE GENOMIC DNA]</scope>
    <source>
        <strain evidence="3 4">DSM 7029</strain>
    </source>
</reference>
<dbReference type="GO" id="GO:0016740">
    <property type="term" value="F:transferase activity"/>
    <property type="evidence" value="ECO:0007669"/>
    <property type="project" value="UniProtKB-KW"/>
</dbReference>
<feature type="transmembrane region" description="Helical" evidence="1">
    <location>
        <begin position="308"/>
        <end position="326"/>
    </location>
</feature>
<dbReference type="STRING" id="413882.AAW51_4859"/>
<gene>
    <name evidence="3" type="ORF">AAW51_4859</name>
</gene>
<name>A0A0G3BYD5_9BURK</name>
<keyword evidence="1" id="KW-1133">Transmembrane helix</keyword>
<dbReference type="Pfam" id="PF00535">
    <property type="entry name" value="Glycos_transf_2"/>
    <property type="match status" value="1"/>
</dbReference>
<dbReference type="Proteomes" id="UP000035352">
    <property type="component" value="Chromosome"/>
</dbReference>
<dbReference type="InterPro" id="IPR001173">
    <property type="entry name" value="Glyco_trans_2-like"/>
</dbReference>
<organism evidence="3 4">
    <name type="scientific">Caldimonas brevitalea</name>
    <dbReference type="NCBI Taxonomy" id="413882"/>
    <lineage>
        <taxon>Bacteria</taxon>
        <taxon>Pseudomonadati</taxon>
        <taxon>Pseudomonadota</taxon>
        <taxon>Betaproteobacteria</taxon>
        <taxon>Burkholderiales</taxon>
        <taxon>Sphaerotilaceae</taxon>
        <taxon>Caldimonas</taxon>
    </lineage>
</organism>
<proteinExistence type="predicted"/>
<dbReference type="SUPFAM" id="SSF53448">
    <property type="entry name" value="Nucleotide-diphospho-sugar transferases"/>
    <property type="match status" value="1"/>
</dbReference>
<keyword evidence="3" id="KW-0808">Transferase</keyword>
<protein>
    <submittedName>
        <fullName evidence="3">Glycosyl transferase</fullName>
    </submittedName>
</protein>
<evidence type="ECO:0000256" key="1">
    <source>
        <dbReference type="SAM" id="Phobius"/>
    </source>
</evidence>
<dbReference type="CDD" id="cd00761">
    <property type="entry name" value="Glyco_tranf_GTA_type"/>
    <property type="match status" value="1"/>
</dbReference>
<feature type="transmembrane region" description="Helical" evidence="1">
    <location>
        <begin position="338"/>
        <end position="356"/>
    </location>
</feature>
<dbReference type="AlphaFoldDB" id="A0A0G3BYD5"/>
<dbReference type="RefSeq" id="WP_053013881.1">
    <property type="nucleotide sequence ID" value="NZ_CP011371.1"/>
</dbReference>
<keyword evidence="4" id="KW-1185">Reference proteome</keyword>
<accession>A0A0G3BYD5</accession>
<sequence>MTWVDWMSLAVLALCAATLFEVHLGARRLRYLRDLEAPGADTTPLRVSVVVPALNEADTLEPALRSLLASEARPEVVVVDDRSTDATPQVLARLQAEQPRLRVLRVDRLPEGWLGKNHALQQGAAHASGEWLLFTDADVVFEPSAIARAAHHCRHAGLDHLAVLPDVPVRDPLLASLMLGFQTLFLARFRPWRVGGSARQAPVGVGAFNMVRASTYRAAGGHAALPLAVIDDMALACVLHDHGARSGVMAGAEMVRVAWYADAGAMFRGLEKNLFAAFDYQWWRALSAGALVLMLQAWPYLGVLVTNGPARVFNLVSVLLWVAASAEMVRETGYPRRCLLYLPLSGLMTVAMWWRACWLTWRRGGVVWRGTHYPLDTLRRGHRPL</sequence>
<dbReference type="Gene3D" id="3.90.550.10">
    <property type="entry name" value="Spore Coat Polysaccharide Biosynthesis Protein SpsA, Chain A"/>
    <property type="match status" value="1"/>
</dbReference>
<dbReference type="InterPro" id="IPR029044">
    <property type="entry name" value="Nucleotide-diphossugar_trans"/>
</dbReference>
<feature type="transmembrane region" description="Helical" evidence="1">
    <location>
        <begin position="282"/>
        <end position="302"/>
    </location>
</feature>
<feature type="domain" description="Glycosyltransferase 2-like" evidence="2">
    <location>
        <begin position="48"/>
        <end position="165"/>
    </location>
</feature>
<evidence type="ECO:0000313" key="3">
    <source>
        <dbReference type="EMBL" id="AKJ31550.1"/>
    </source>
</evidence>
<keyword evidence="1" id="KW-0472">Membrane</keyword>
<dbReference type="PANTHER" id="PTHR43646:SF3">
    <property type="entry name" value="SLR1566 PROTEIN"/>
    <property type="match status" value="1"/>
</dbReference>
<dbReference type="OrthoDB" id="276604at2"/>
<evidence type="ECO:0000259" key="2">
    <source>
        <dbReference type="Pfam" id="PF00535"/>
    </source>
</evidence>
<dbReference type="KEGG" id="pbh:AAW51_4859"/>